<feature type="non-terminal residue" evidence="2">
    <location>
        <position position="59"/>
    </location>
</feature>
<name>A0A6L5GFP8_9ACTN</name>
<evidence type="ECO:0000256" key="1">
    <source>
        <dbReference type="SAM" id="Phobius"/>
    </source>
</evidence>
<keyword evidence="1" id="KW-0812">Transmembrane</keyword>
<dbReference type="Proteomes" id="UP000477750">
    <property type="component" value="Unassembled WGS sequence"/>
</dbReference>
<feature type="transmembrane region" description="Helical" evidence="1">
    <location>
        <begin position="34"/>
        <end position="58"/>
    </location>
</feature>
<dbReference type="AlphaFoldDB" id="A0A6L5GFP8"/>
<organism evidence="2 3">
    <name type="scientific">Glycomyces albidus</name>
    <dbReference type="NCBI Taxonomy" id="2656774"/>
    <lineage>
        <taxon>Bacteria</taxon>
        <taxon>Bacillati</taxon>
        <taxon>Actinomycetota</taxon>
        <taxon>Actinomycetes</taxon>
        <taxon>Glycomycetales</taxon>
        <taxon>Glycomycetaceae</taxon>
        <taxon>Glycomyces</taxon>
    </lineage>
</organism>
<keyword evidence="3" id="KW-1185">Reference proteome</keyword>
<dbReference type="EMBL" id="WIAO01000043">
    <property type="protein sequence ID" value="MQM28406.1"/>
    <property type="molecule type" value="Genomic_DNA"/>
</dbReference>
<comment type="caution">
    <text evidence="2">The sequence shown here is derived from an EMBL/GenBank/DDBJ whole genome shotgun (WGS) entry which is preliminary data.</text>
</comment>
<reference evidence="2 3" key="1">
    <citation type="submission" date="2019-10" db="EMBL/GenBank/DDBJ databases">
        <title>Glycomyces albidus sp. nov., a novel actinomycete isolated from rhizosphere soil of wheat (Triticum aestivum L.).</title>
        <authorList>
            <person name="Qian L."/>
        </authorList>
    </citation>
    <scope>NUCLEOTIDE SEQUENCE [LARGE SCALE GENOMIC DNA]</scope>
    <source>
        <strain evidence="2 3">NEAU-7082</strain>
    </source>
</reference>
<protein>
    <submittedName>
        <fullName evidence="2">Sulfite exporter TauE/SafE family protein</fullName>
    </submittedName>
</protein>
<sequence length="59" mass="5356">MIPFAVVSAAAAGFAAQLLDGALGMGFGTVGTAVLAGLGLAPVVIAAAAAAASLVAGLM</sequence>
<proteinExistence type="predicted"/>
<evidence type="ECO:0000313" key="2">
    <source>
        <dbReference type="EMBL" id="MQM28406.1"/>
    </source>
</evidence>
<keyword evidence="1" id="KW-1133">Transmembrane helix</keyword>
<keyword evidence="1" id="KW-0472">Membrane</keyword>
<gene>
    <name evidence="2" type="ORF">GFD30_23010</name>
</gene>
<evidence type="ECO:0000313" key="3">
    <source>
        <dbReference type="Proteomes" id="UP000477750"/>
    </source>
</evidence>
<accession>A0A6L5GFP8</accession>